<dbReference type="PANTHER" id="PTHR35024">
    <property type="entry name" value="HYPOTHETICAL CYTOSOLIC PROTEIN"/>
    <property type="match status" value="1"/>
</dbReference>
<evidence type="ECO:0000313" key="3">
    <source>
        <dbReference type="EMBL" id="GAD59045.1"/>
    </source>
</evidence>
<dbReference type="AlphaFoldDB" id="A0A8E0KKN7"/>
<feature type="compositionally biased region" description="Low complexity" evidence="2">
    <location>
        <begin position="26"/>
        <end position="48"/>
    </location>
</feature>
<proteinExistence type="inferred from homology"/>
<reference evidence="4" key="1">
    <citation type="journal article" date="2013" name="Genome Announc.">
        <title>Draft Genome Sequence of the Dimorphic Prosthecate Bacterium Brevundimonas abyssalis TAR-001T.</title>
        <authorList>
            <person name="Tsubouchi T."/>
            <person name="Nishi S."/>
            <person name="Usui K."/>
            <person name="Shimane Y."/>
            <person name="Takaki Y."/>
            <person name="Maruyama T."/>
            <person name="Hatada Y."/>
        </authorList>
    </citation>
    <scope>NUCLEOTIDE SEQUENCE [LARGE SCALE GENOMIC DNA]</scope>
    <source>
        <strain evidence="4">TAR-001</strain>
    </source>
</reference>
<evidence type="ECO:0000256" key="1">
    <source>
        <dbReference type="ARBA" id="ARBA00044755"/>
    </source>
</evidence>
<comment type="caution">
    <text evidence="3">The sequence shown here is derived from an EMBL/GenBank/DDBJ whole genome shotgun (WGS) entry which is preliminary data.</text>
</comment>
<dbReference type="PANTHER" id="PTHR35024:SF4">
    <property type="entry name" value="POLYMER-FORMING CYTOSKELETAL PROTEIN"/>
    <property type="match status" value="1"/>
</dbReference>
<comment type="similarity">
    <text evidence="1">Belongs to the bactofilin family.</text>
</comment>
<dbReference type="InterPro" id="IPR007607">
    <property type="entry name" value="BacA/B"/>
</dbReference>
<protein>
    <submittedName>
        <fullName evidence="3">Integral membrane protein CcmA</fullName>
    </submittedName>
</protein>
<accession>A0A8E0KKN7</accession>
<evidence type="ECO:0000256" key="2">
    <source>
        <dbReference type="SAM" id="MobiDB-lite"/>
    </source>
</evidence>
<dbReference type="RefSeq" id="WP_021697141.1">
    <property type="nucleotide sequence ID" value="NZ_BATC01000017.1"/>
</dbReference>
<dbReference type="EMBL" id="BATC01000017">
    <property type="protein sequence ID" value="GAD59045.1"/>
    <property type="molecule type" value="Genomic_DNA"/>
</dbReference>
<dbReference type="Pfam" id="PF04519">
    <property type="entry name" value="Bactofilin"/>
    <property type="match status" value="1"/>
</dbReference>
<feature type="region of interest" description="Disordered" evidence="2">
    <location>
        <begin position="1"/>
        <end position="54"/>
    </location>
</feature>
<dbReference type="Proteomes" id="UP000016569">
    <property type="component" value="Unassembled WGS sequence"/>
</dbReference>
<name>A0A8E0KKN7_9CAUL</name>
<keyword evidence="4" id="KW-1185">Reference proteome</keyword>
<feature type="region of interest" description="Disordered" evidence="2">
    <location>
        <begin position="155"/>
        <end position="203"/>
    </location>
</feature>
<sequence length="203" mass="20532">MFNKTKPAAKPLRSEEPIPPLPDLPSPSQAKRPAASAAPQQAASMPSQVPTGKGLSTLSADLTFEGNVSGAGDLQVDGTVKGDLRVGRLIVGETGAVEGNVSADYVEVRGRIVGGVNGKQIKLLGTAYVDGDITHEQLSIDVGAYFQGRCIQGRRDAAPSAGPAPTASTSSTAPAAAPSATQASTPAPSGEDTIQPFQAKTSA</sequence>
<feature type="compositionally biased region" description="Low complexity" evidence="2">
    <location>
        <begin position="158"/>
        <end position="189"/>
    </location>
</feature>
<organism evidence="3 4">
    <name type="scientific">Brevundimonas abyssalis TAR-001</name>
    <dbReference type="NCBI Taxonomy" id="1391729"/>
    <lineage>
        <taxon>Bacteria</taxon>
        <taxon>Pseudomonadati</taxon>
        <taxon>Pseudomonadota</taxon>
        <taxon>Alphaproteobacteria</taxon>
        <taxon>Caulobacterales</taxon>
        <taxon>Caulobacteraceae</taxon>
        <taxon>Brevundimonas</taxon>
    </lineage>
</organism>
<evidence type="ECO:0000313" key="4">
    <source>
        <dbReference type="Proteomes" id="UP000016569"/>
    </source>
</evidence>
<gene>
    <name evidence="3" type="ORF">MBEBAB_1295</name>
</gene>